<evidence type="ECO:0008006" key="5">
    <source>
        <dbReference type="Google" id="ProtNLM"/>
    </source>
</evidence>
<evidence type="ECO:0000313" key="4">
    <source>
        <dbReference type="Proteomes" id="UP000092730"/>
    </source>
</evidence>
<name>A0A1B9G181_9TREE</name>
<dbReference type="KEGG" id="kbi:30210637"/>
<reference evidence="3" key="4">
    <citation type="submission" date="2024-02" db="EMBL/GenBank/DDBJ databases">
        <title>Comparative genomics of Cryptococcus and Kwoniella reveals pathogenesis evolution and contrasting modes of karyotype evolution via chromosome fusion or intercentromeric recombination.</title>
        <authorList>
            <person name="Coelho M.A."/>
            <person name="David-Palma M."/>
            <person name="Shea T."/>
            <person name="Bowers K."/>
            <person name="McGinley-Smith S."/>
            <person name="Mohammad A.W."/>
            <person name="Gnirke A."/>
            <person name="Yurkov A.M."/>
            <person name="Nowrousian M."/>
            <person name="Sun S."/>
            <person name="Cuomo C.A."/>
            <person name="Heitman J."/>
        </authorList>
    </citation>
    <scope>NUCLEOTIDE SEQUENCE</scope>
    <source>
        <strain evidence="3">CBS 10118</strain>
    </source>
</reference>
<dbReference type="RefSeq" id="XP_019045847.1">
    <property type="nucleotide sequence ID" value="XM_019192850.1"/>
</dbReference>
<dbReference type="Proteomes" id="UP000092730">
    <property type="component" value="Chromosome 5"/>
</dbReference>
<dbReference type="GeneID" id="30210637"/>
<keyword evidence="4" id="KW-1185">Reference proteome</keyword>
<dbReference type="EMBL" id="CP144545">
    <property type="protein sequence ID" value="WVW84470.1"/>
    <property type="molecule type" value="Genomic_DNA"/>
</dbReference>
<gene>
    <name evidence="2" type="ORF">I302_06238</name>
    <name evidence="3" type="ORF">I302_106504</name>
</gene>
<evidence type="ECO:0000313" key="3">
    <source>
        <dbReference type="EMBL" id="WVW84470.1"/>
    </source>
</evidence>
<dbReference type="AlphaFoldDB" id="A0A1B9G181"/>
<evidence type="ECO:0000313" key="2">
    <source>
        <dbReference type="EMBL" id="OCF24777.1"/>
    </source>
</evidence>
<organism evidence="2">
    <name type="scientific">Kwoniella bestiolae CBS 10118</name>
    <dbReference type="NCBI Taxonomy" id="1296100"/>
    <lineage>
        <taxon>Eukaryota</taxon>
        <taxon>Fungi</taxon>
        <taxon>Dikarya</taxon>
        <taxon>Basidiomycota</taxon>
        <taxon>Agaricomycotina</taxon>
        <taxon>Tremellomycetes</taxon>
        <taxon>Tremellales</taxon>
        <taxon>Cryptococcaceae</taxon>
        <taxon>Kwoniella</taxon>
    </lineage>
</organism>
<reference evidence="3" key="2">
    <citation type="submission" date="2013-07" db="EMBL/GenBank/DDBJ databases">
        <authorList>
            <consortium name="The Broad Institute Genome Sequencing Platform"/>
            <person name="Cuomo C."/>
            <person name="Litvintseva A."/>
            <person name="Chen Y."/>
            <person name="Heitman J."/>
            <person name="Sun S."/>
            <person name="Springer D."/>
            <person name="Dromer F."/>
            <person name="Young S.K."/>
            <person name="Zeng Q."/>
            <person name="Gargeya S."/>
            <person name="Fitzgerald M."/>
            <person name="Abouelleil A."/>
            <person name="Alvarado L."/>
            <person name="Berlin A.M."/>
            <person name="Chapman S.B."/>
            <person name="Dewar J."/>
            <person name="Goldberg J."/>
            <person name="Griggs A."/>
            <person name="Gujja S."/>
            <person name="Hansen M."/>
            <person name="Howarth C."/>
            <person name="Imamovic A."/>
            <person name="Larimer J."/>
            <person name="McCowan C."/>
            <person name="Murphy C."/>
            <person name="Pearson M."/>
            <person name="Priest M."/>
            <person name="Roberts A."/>
            <person name="Saif S."/>
            <person name="Shea T."/>
            <person name="Sykes S."/>
            <person name="Wortman J."/>
            <person name="Nusbaum C."/>
            <person name="Birren B."/>
        </authorList>
    </citation>
    <scope>NUCLEOTIDE SEQUENCE</scope>
    <source>
        <strain evidence="3">CBS 10118</strain>
    </source>
</reference>
<dbReference type="OrthoDB" id="10548996at2759"/>
<sequence>MMRFNPIQVVTPEEEENFSDRKPKPHTSFSLRSFPKFSWLPKPRPSSHTKLEPNDQSPWSSKLPPELFILVLDHLASSSLANLRKAITLNRALWHRYHSNLFQSIKLNERTAEGFYESARLLNIPLIKESRSTSNSGITQEGDHLDRRQIRFMAICRSIVYLRLEDQVGGQALVNTIHHARSIAKSLFVKVKYLILGHKFVSDSIKLRVPSKPIRIQIQERNNTTTSLQTQDDPQGDDGLKAMLYISHVLNPKHVCLNIHRHGHRRQTARSPYPFNLLHLVPLFEHFDEVESLTQHLDSGREARFVMWNVKLTRFFLPTYPENLLYSTTGMDDNSSNNDSPDDDNSQSSDETWQDVEVMYKRPRIRDIVNGYSVDVNVPCNSTIMPAKGSQGCVCCDKK</sequence>
<feature type="region of interest" description="Disordered" evidence="1">
    <location>
        <begin position="1"/>
        <end position="58"/>
    </location>
</feature>
<feature type="region of interest" description="Disordered" evidence="1">
    <location>
        <begin position="328"/>
        <end position="354"/>
    </location>
</feature>
<accession>A0A1B9G181</accession>
<dbReference type="EMBL" id="KI894022">
    <property type="protein sequence ID" value="OCF24777.1"/>
    <property type="molecule type" value="Genomic_DNA"/>
</dbReference>
<reference evidence="2" key="1">
    <citation type="submission" date="2013-07" db="EMBL/GenBank/DDBJ databases">
        <title>The Genome Sequence of Cryptococcus bestiolae CBS10118.</title>
        <authorList>
            <consortium name="The Broad Institute Genome Sequencing Platform"/>
            <person name="Cuomo C."/>
            <person name="Litvintseva A."/>
            <person name="Chen Y."/>
            <person name="Heitman J."/>
            <person name="Sun S."/>
            <person name="Springer D."/>
            <person name="Dromer F."/>
            <person name="Young S.K."/>
            <person name="Zeng Q."/>
            <person name="Gargeya S."/>
            <person name="Fitzgerald M."/>
            <person name="Abouelleil A."/>
            <person name="Alvarado L."/>
            <person name="Berlin A.M."/>
            <person name="Chapman S.B."/>
            <person name="Dewar J."/>
            <person name="Goldberg J."/>
            <person name="Griggs A."/>
            <person name="Gujja S."/>
            <person name="Hansen M."/>
            <person name="Howarth C."/>
            <person name="Imamovic A."/>
            <person name="Larimer J."/>
            <person name="McCowan C."/>
            <person name="Murphy C."/>
            <person name="Pearson M."/>
            <person name="Priest M."/>
            <person name="Roberts A."/>
            <person name="Saif S."/>
            <person name="Shea T."/>
            <person name="Sykes S."/>
            <person name="Wortman J."/>
            <person name="Nusbaum C."/>
            <person name="Birren B."/>
        </authorList>
    </citation>
    <scope>NUCLEOTIDE SEQUENCE [LARGE SCALE GENOMIC DNA]</scope>
    <source>
        <strain evidence="2">CBS 10118</strain>
    </source>
</reference>
<protein>
    <recommendedName>
        <fullName evidence="5">F-box domain-containing protein</fullName>
    </recommendedName>
</protein>
<evidence type="ECO:0000256" key="1">
    <source>
        <dbReference type="SAM" id="MobiDB-lite"/>
    </source>
</evidence>
<reference evidence="2" key="3">
    <citation type="submission" date="2014-01" db="EMBL/GenBank/DDBJ databases">
        <title>Evolution of pathogenesis and genome organization in the Tremellales.</title>
        <authorList>
            <person name="Cuomo C."/>
            <person name="Litvintseva A."/>
            <person name="Heitman J."/>
            <person name="Chen Y."/>
            <person name="Sun S."/>
            <person name="Springer D."/>
            <person name="Dromer F."/>
            <person name="Young S."/>
            <person name="Zeng Q."/>
            <person name="Chapman S."/>
            <person name="Gujja S."/>
            <person name="Saif S."/>
            <person name="Birren B."/>
        </authorList>
    </citation>
    <scope>NUCLEOTIDE SEQUENCE</scope>
    <source>
        <strain evidence="2">CBS 10118</strain>
    </source>
</reference>
<dbReference type="VEuPathDB" id="FungiDB:I302_06238"/>
<proteinExistence type="predicted"/>